<accession>A0A819X4D8</accession>
<sequence>MFQLRSDCSFHVIDFISLADRVSPLMRLMLEGAIDLFVQHKLRVVEPTVSYEPSQIIEALLRCNSGQVMGKTVFRITSSDQPLTINKK</sequence>
<organism evidence="1 2">
    <name type="scientific">Adineta steineri</name>
    <dbReference type="NCBI Taxonomy" id="433720"/>
    <lineage>
        <taxon>Eukaryota</taxon>
        <taxon>Metazoa</taxon>
        <taxon>Spiralia</taxon>
        <taxon>Gnathifera</taxon>
        <taxon>Rotifera</taxon>
        <taxon>Eurotatoria</taxon>
        <taxon>Bdelloidea</taxon>
        <taxon>Adinetida</taxon>
        <taxon>Adinetidae</taxon>
        <taxon>Adineta</taxon>
    </lineage>
</organism>
<evidence type="ECO:0000313" key="2">
    <source>
        <dbReference type="Proteomes" id="UP000663868"/>
    </source>
</evidence>
<dbReference type="Gene3D" id="3.90.180.10">
    <property type="entry name" value="Medium-chain alcohol dehydrogenases, catalytic domain"/>
    <property type="match status" value="1"/>
</dbReference>
<proteinExistence type="predicted"/>
<reference evidence="1" key="1">
    <citation type="submission" date="2021-02" db="EMBL/GenBank/DDBJ databases">
        <authorList>
            <person name="Nowell W R."/>
        </authorList>
    </citation>
    <scope>NUCLEOTIDE SEQUENCE</scope>
</reference>
<comment type="caution">
    <text evidence="1">The sequence shown here is derived from an EMBL/GenBank/DDBJ whole genome shotgun (WGS) entry which is preliminary data.</text>
</comment>
<protein>
    <submittedName>
        <fullName evidence="1">Uncharacterized protein</fullName>
    </submittedName>
</protein>
<dbReference type="EMBL" id="CAJOBB010005668">
    <property type="protein sequence ID" value="CAF4136395.1"/>
    <property type="molecule type" value="Genomic_DNA"/>
</dbReference>
<dbReference type="Proteomes" id="UP000663868">
    <property type="component" value="Unassembled WGS sequence"/>
</dbReference>
<name>A0A819X4D8_9BILA</name>
<dbReference type="AlphaFoldDB" id="A0A819X4D8"/>
<gene>
    <name evidence="1" type="ORF">KXQ929_LOCUS36451</name>
</gene>
<evidence type="ECO:0000313" key="1">
    <source>
        <dbReference type="EMBL" id="CAF4136395.1"/>
    </source>
</evidence>